<evidence type="ECO:0000256" key="1">
    <source>
        <dbReference type="ARBA" id="ARBA00004162"/>
    </source>
</evidence>
<dbReference type="Gene3D" id="3.30.1330.60">
    <property type="entry name" value="OmpA-like domain"/>
    <property type="match status" value="1"/>
</dbReference>
<comment type="similarity">
    <text evidence="2">Belongs to the MotB family.</text>
</comment>
<evidence type="ECO:0000256" key="8">
    <source>
        <dbReference type="SAM" id="Phobius"/>
    </source>
</evidence>
<dbReference type="GO" id="GO:0005886">
    <property type="term" value="C:plasma membrane"/>
    <property type="evidence" value="ECO:0007669"/>
    <property type="project" value="UniProtKB-SubCell"/>
</dbReference>
<keyword evidence="6 7" id="KW-0472">Membrane</keyword>
<dbReference type="SUPFAM" id="SSF103088">
    <property type="entry name" value="OmpA-like"/>
    <property type="match status" value="1"/>
</dbReference>
<dbReference type="PANTHER" id="PTHR30329:SF21">
    <property type="entry name" value="LIPOPROTEIN YIAD-RELATED"/>
    <property type="match status" value="1"/>
</dbReference>
<evidence type="ECO:0000313" key="10">
    <source>
        <dbReference type="EMBL" id="SOB59155.1"/>
    </source>
</evidence>
<evidence type="ECO:0000256" key="2">
    <source>
        <dbReference type="ARBA" id="ARBA00008914"/>
    </source>
</evidence>
<dbReference type="Pfam" id="PF00691">
    <property type="entry name" value="OmpA"/>
    <property type="match status" value="1"/>
</dbReference>
<gene>
    <name evidence="10" type="ORF">DPRO_2249</name>
</gene>
<dbReference type="InterPro" id="IPR036737">
    <property type="entry name" value="OmpA-like_sf"/>
</dbReference>
<dbReference type="PROSITE" id="PS51123">
    <property type="entry name" value="OMPA_2"/>
    <property type="match status" value="1"/>
</dbReference>
<dbReference type="AlphaFoldDB" id="A0A2C8F9N6"/>
<proteinExistence type="inferred from homology"/>
<keyword evidence="4 8" id="KW-0812">Transmembrane</keyword>
<evidence type="ECO:0000256" key="3">
    <source>
        <dbReference type="ARBA" id="ARBA00022475"/>
    </source>
</evidence>
<name>A0A2C8F9N6_9BACT</name>
<feature type="domain" description="OmpA-like" evidence="9">
    <location>
        <begin position="109"/>
        <end position="235"/>
    </location>
</feature>
<organism evidence="10 11">
    <name type="scientific">Pseudodesulfovibrio profundus</name>
    <dbReference type="NCBI Taxonomy" id="57320"/>
    <lineage>
        <taxon>Bacteria</taxon>
        <taxon>Pseudomonadati</taxon>
        <taxon>Thermodesulfobacteriota</taxon>
        <taxon>Desulfovibrionia</taxon>
        <taxon>Desulfovibrionales</taxon>
        <taxon>Desulfovibrionaceae</taxon>
    </lineage>
</organism>
<dbReference type="KEGG" id="pprf:DPRO_2249"/>
<feature type="transmembrane region" description="Helical" evidence="8">
    <location>
        <begin position="20"/>
        <end position="41"/>
    </location>
</feature>
<dbReference type="PANTHER" id="PTHR30329">
    <property type="entry name" value="STATOR ELEMENT OF FLAGELLAR MOTOR COMPLEX"/>
    <property type="match status" value="1"/>
</dbReference>
<dbReference type="CDD" id="cd07185">
    <property type="entry name" value="OmpA_C-like"/>
    <property type="match status" value="1"/>
</dbReference>
<dbReference type="RefSeq" id="WP_097012067.1">
    <property type="nucleotide sequence ID" value="NZ_LT907975.1"/>
</dbReference>
<accession>A0A2C8F9N6</accession>
<reference evidence="11" key="1">
    <citation type="submission" date="2017-09" db="EMBL/GenBank/DDBJ databases">
        <authorList>
            <person name="Regsiter A."/>
            <person name="William W."/>
        </authorList>
    </citation>
    <scope>NUCLEOTIDE SEQUENCE [LARGE SCALE GENOMIC DNA]</scope>
    <source>
        <strain evidence="11">500-1</strain>
    </source>
</reference>
<dbReference type="Pfam" id="PF13677">
    <property type="entry name" value="MotB_plug"/>
    <property type="match status" value="1"/>
</dbReference>
<keyword evidence="3" id="KW-1003">Cell membrane</keyword>
<dbReference type="EMBL" id="LT907975">
    <property type="protein sequence ID" value="SOB59155.1"/>
    <property type="molecule type" value="Genomic_DNA"/>
</dbReference>
<dbReference type="InterPro" id="IPR050330">
    <property type="entry name" value="Bact_OuterMem_StrucFunc"/>
</dbReference>
<sequence length="236" mass="26129">MQYSKSFQPKKKQHRHETGWSLTLADMMTLLLCFFVIIVSISKVDTNRYETMSDVLAEAMQGKAAPSKREATEARHAVDKKSKNLFELQLELAKLIGTETKAVNLKLRPDAVAINLKGGVFFQLGSANLTSDALRILERLAAPLTEAHYKLTIEGHSDNLPIQSEHFPSNWELSSARASSVARYFIAQGFPKDDIRVMGLADTQPLAPNVDASGTPIPDNQSLNRRVVILVSPADR</sequence>
<evidence type="ECO:0000256" key="4">
    <source>
        <dbReference type="ARBA" id="ARBA00022692"/>
    </source>
</evidence>
<evidence type="ECO:0000259" key="9">
    <source>
        <dbReference type="PROSITE" id="PS51123"/>
    </source>
</evidence>
<dbReference type="Proteomes" id="UP000219215">
    <property type="component" value="Chromosome DPRO"/>
</dbReference>
<dbReference type="InterPro" id="IPR006665">
    <property type="entry name" value="OmpA-like"/>
</dbReference>
<protein>
    <submittedName>
        <fullName evidence="10">OmpA/MotB domain protein</fullName>
    </submittedName>
</protein>
<evidence type="ECO:0000256" key="7">
    <source>
        <dbReference type="PROSITE-ProRule" id="PRU00473"/>
    </source>
</evidence>
<evidence type="ECO:0000256" key="6">
    <source>
        <dbReference type="ARBA" id="ARBA00023136"/>
    </source>
</evidence>
<evidence type="ECO:0000256" key="5">
    <source>
        <dbReference type="ARBA" id="ARBA00022989"/>
    </source>
</evidence>
<comment type="subcellular location">
    <subcellularLocation>
        <location evidence="1">Cell membrane</location>
        <topology evidence="1">Single-pass membrane protein</topology>
    </subcellularLocation>
</comment>
<keyword evidence="11" id="KW-1185">Reference proteome</keyword>
<keyword evidence="5 8" id="KW-1133">Transmembrane helix</keyword>
<evidence type="ECO:0000313" key="11">
    <source>
        <dbReference type="Proteomes" id="UP000219215"/>
    </source>
</evidence>
<dbReference type="InterPro" id="IPR025713">
    <property type="entry name" value="MotB-like_N_dom"/>
</dbReference>
<dbReference type="OrthoDB" id="5512550at2"/>